<gene>
    <name evidence="20" type="ORF">CYCCA115_LOCUS202</name>
</gene>
<dbReference type="GO" id="GO:0098621">
    <property type="term" value="F:O-phosphoseryl-tRNA(Sec) selenium transferase activity"/>
    <property type="evidence" value="ECO:0007669"/>
    <property type="project" value="UniProtKB-EC"/>
</dbReference>
<accession>A0AAD2CA70</accession>
<feature type="binding site" evidence="18">
    <location>
        <position position="112"/>
    </location>
    <ligand>
        <name>substrate</name>
    </ligand>
</feature>
<dbReference type="InterPro" id="IPR008829">
    <property type="entry name" value="SepSecS/SepCysS"/>
</dbReference>
<evidence type="ECO:0000256" key="9">
    <source>
        <dbReference type="ARBA" id="ARBA00022884"/>
    </source>
</evidence>
<feature type="binding site" evidence="18">
    <location>
        <position position="119"/>
    </location>
    <ligand>
        <name>substrate</name>
    </ligand>
</feature>
<feature type="binding site" evidence="18">
    <location>
        <position position="333"/>
    </location>
    <ligand>
        <name>substrate</name>
    </ligand>
</feature>
<dbReference type="NCBIfam" id="TIGR03531">
    <property type="entry name" value="selenium_SpcS"/>
    <property type="match status" value="1"/>
</dbReference>
<evidence type="ECO:0000256" key="2">
    <source>
        <dbReference type="ARBA" id="ARBA00002552"/>
    </source>
</evidence>
<evidence type="ECO:0000256" key="1">
    <source>
        <dbReference type="ARBA" id="ARBA00001933"/>
    </source>
</evidence>
<comment type="cofactor">
    <cofactor evidence="1 17 19">
        <name>pyridoxal 5'-phosphate</name>
        <dbReference type="ChEBI" id="CHEBI:597326"/>
    </cofactor>
</comment>
<evidence type="ECO:0000256" key="15">
    <source>
        <dbReference type="ARBA" id="ARBA00032693"/>
    </source>
</evidence>
<comment type="caution">
    <text evidence="20">The sequence shown here is derived from an EMBL/GenBank/DDBJ whole genome shotgun (WGS) entry which is preliminary data.</text>
</comment>
<name>A0AAD2CA70_9STRA</name>
<dbReference type="InterPro" id="IPR015421">
    <property type="entry name" value="PyrdxlP-dep_Trfase_major"/>
</dbReference>
<evidence type="ECO:0000256" key="8">
    <source>
        <dbReference type="ARBA" id="ARBA00022679"/>
    </source>
</evidence>
<evidence type="ECO:0000256" key="11">
    <source>
        <dbReference type="ARBA" id="ARBA00022917"/>
    </source>
</evidence>
<keyword evidence="8 17" id="KW-0808">Transferase</keyword>
<comment type="catalytic activity">
    <reaction evidence="16 17">
        <text>O-phospho-L-seryl-tRNA(Sec) + selenophosphate + H2O = L-selenocysteinyl-tRNA(Sec) + 2 phosphate</text>
        <dbReference type="Rhea" id="RHEA:25041"/>
        <dbReference type="Rhea" id="RHEA-COMP:9743"/>
        <dbReference type="Rhea" id="RHEA-COMP:9947"/>
        <dbReference type="ChEBI" id="CHEBI:15377"/>
        <dbReference type="ChEBI" id="CHEBI:16144"/>
        <dbReference type="ChEBI" id="CHEBI:43474"/>
        <dbReference type="ChEBI" id="CHEBI:78551"/>
        <dbReference type="ChEBI" id="CHEBI:78573"/>
        <dbReference type="EC" id="2.9.1.2"/>
    </reaction>
</comment>
<dbReference type="EMBL" id="CAKOGP040000001">
    <property type="protein sequence ID" value="CAJ1896526.1"/>
    <property type="molecule type" value="Genomic_DNA"/>
</dbReference>
<keyword evidence="21" id="KW-1185">Reference proteome</keyword>
<keyword evidence="7 17" id="KW-0820">tRNA-binding</keyword>
<keyword evidence="12 17" id="KW-0711">Selenium</keyword>
<dbReference type="Proteomes" id="UP001295423">
    <property type="component" value="Unassembled WGS sequence"/>
</dbReference>
<evidence type="ECO:0000256" key="13">
    <source>
        <dbReference type="ARBA" id="ARBA00030669"/>
    </source>
</evidence>
<feature type="modified residue" description="N6-(pyridoxal phosphate)lysine" evidence="19">
    <location>
        <position position="304"/>
    </location>
</feature>
<organism evidence="20 21">
    <name type="scientific">Cylindrotheca closterium</name>
    <dbReference type="NCBI Taxonomy" id="2856"/>
    <lineage>
        <taxon>Eukaryota</taxon>
        <taxon>Sar</taxon>
        <taxon>Stramenopiles</taxon>
        <taxon>Ochrophyta</taxon>
        <taxon>Bacillariophyta</taxon>
        <taxon>Bacillariophyceae</taxon>
        <taxon>Bacillariophycidae</taxon>
        <taxon>Bacillariales</taxon>
        <taxon>Bacillariaceae</taxon>
        <taxon>Cylindrotheca</taxon>
    </lineage>
</organism>
<evidence type="ECO:0000256" key="16">
    <source>
        <dbReference type="ARBA" id="ARBA00048808"/>
    </source>
</evidence>
<evidence type="ECO:0000256" key="14">
    <source>
        <dbReference type="ARBA" id="ARBA00032048"/>
    </source>
</evidence>
<evidence type="ECO:0000256" key="4">
    <source>
        <dbReference type="ARBA" id="ARBA00007037"/>
    </source>
</evidence>
<dbReference type="InterPro" id="IPR015424">
    <property type="entry name" value="PyrdxlP-dep_Trfase"/>
</dbReference>
<evidence type="ECO:0000313" key="20">
    <source>
        <dbReference type="EMBL" id="CAJ1896526.1"/>
    </source>
</evidence>
<dbReference type="SUPFAM" id="SSF53383">
    <property type="entry name" value="PLP-dependent transferases"/>
    <property type="match status" value="1"/>
</dbReference>
<dbReference type="PANTHER" id="PTHR12944">
    <property type="entry name" value="SOLUBLE LIVER ANTIGEN/LIVER PANCREAS ANTIGEN"/>
    <property type="match status" value="1"/>
</dbReference>
<dbReference type="EC" id="2.9.1.2" evidence="5 17"/>
<proteinExistence type="inferred from homology"/>
<feature type="binding site" evidence="18">
    <location>
        <position position="111"/>
    </location>
    <ligand>
        <name>substrate</name>
    </ligand>
</feature>
<evidence type="ECO:0000256" key="10">
    <source>
        <dbReference type="ARBA" id="ARBA00022898"/>
    </source>
</evidence>
<dbReference type="GO" id="GO:0000049">
    <property type="term" value="F:tRNA binding"/>
    <property type="evidence" value="ECO:0007669"/>
    <property type="project" value="UniProtKB-UniRule"/>
</dbReference>
<feature type="binding site" evidence="18">
    <location>
        <position position="89"/>
    </location>
    <ligand>
        <name>pyridoxal 5'-phosphate</name>
        <dbReference type="ChEBI" id="CHEBI:597326"/>
    </ligand>
</feature>
<feature type="binding site" evidence="18">
    <location>
        <position position="431"/>
    </location>
    <ligand>
        <name>tRNA</name>
        <dbReference type="ChEBI" id="CHEBI:17843"/>
    </ligand>
</feature>
<keyword evidence="17" id="KW-0963">Cytoplasm</keyword>
<dbReference type="GO" id="GO:0005737">
    <property type="term" value="C:cytoplasm"/>
    <property type="evidence" value="ECO:0007669"/>
    <property type="project" value="UniProtKB-SubCell"/>
</dbReference>
<evidence type="ECO:0000256" key="19">
    <source>
        <dbReference type="PIRSR" id="PIRSR017689-50"/>
    </source>
</evidence>
<evidence type="ECO:0000256" key="6">
    <source>
        <dbReference type="ARBA" id="ARBA00021963"/>
    </source>
</evidence>
<dbReference type="InterPro" id="IPR019872">
    <property type="entry name" value="Sec-tRNA_Se_transferase"/>
</dbReference>
<comment type="subcellular location">
    <subcellularLocation>
        <location evidence="17">Cytoplasm</location>
    </subcellularLocation>
</comment>
<keyword evidence="11 17" id="KW-0648">Protein biosynthesis</keyword>
<evidence type="ECO:0000256" key="17">
    <source>
        <dbReference type="PIRNR" id="PIRNR017689"/>
    </source>
</evidence>
<evidence type="ECO:0000256" key="3">
    <source>
        <dbReference type="ARBA" id="ARBA00004822"/>
    </source>
</evidence>
<evidence type="ECO:0000256" key="12">
    <source>
        <dbReference type="ARBA" id="ARBA00023266"/>
    </source>
</evidence>
<dbReference type="PANTHER" id="PTHR12944:SF2">
    <property type="entry name" value="O-PHOSPHOSERYL-TRNA(SEC) SELENIUM TRANSFERASE"/>
    <property type="match status" value="1"/>
</dbReference>
<sequence>METKELEKSFQALNIPKTHATVGISNLIASNKQFRSLFVNRRLPNAGFSDVQIQNLLFLFSILDTNNKTMATGGDGDGEESRWCGVGEREGRVYSSLVAQRHFGLSHGMGRSGDITEPQPKAAGSSALVKLTLLLALDAIRRGSGLNAKGPAASGILLPLCTGMSMSLLLSSLKSSEGSDSNKTIVLWSRIDQKSCFKAISSAGLECVVVPTTIQGDEVVTDVQAMEQALAQYGDKVLAVITTTSCFAPRVPDSVDEIAKLCAKTNVHHVINNAYGLQCPKTCKLINRACVVGRVDAIVCSTDKNFLVPVGGAIILSPHKKVTALVGKVYAGRASSSPIVDLFITLLSMGLNGYTRLLKERQTMLETFPNRLQAVADKHGERILSCPANTISFGMTLDGLARSKRDDESEADYLASVAKEISSFGAMLFSRCVSGTRVVPRGEVKIMGGHDFVGFGSSTANFGHAYMTAACAIGVSTQELDEFFVRLDKTLTEFHTKKNKASAK</sequence>
<comment type="function">
    <text evidence="2 17">Converts O-phosphoseryl-tRNA(Sec) to selenocysteinyl-tRNA(Sec) required for selenoprotein biosynthesis.</text>
</comment>
<feature type="site" description="May act as a substrate filter by repelling compounds with a negatively charged alpha-carboxylate" evidence="19">
    <location>
        <position position="88"/>
    </location>
</feature>
<evidence type="ECO:0000256" key="7">
    <source>
        <dbReference type="ARBA" id="ARBA00022555"/>
    </source>
</evidence>
<dbReference type="GO" id="GO:0001717">
    <property type="term" value="P:conversion of seryl-tRNAsec to selenocys-tRNAsec"/>
    <property type="evidence" value="ECO:0007669"/>
    <property type="project" value="UniProtKB-UniRule"/>
</dbReference>
<comment type="similarity">
    <text evidence="4 17">Belongs to the SepSecS family.</text>
</comment>
<evidence type="ECO:0000256" key="5">
    <source>
        <dbReference type="ARBA" id="ARBA00012464"/>
    </source>
</evidence>
<dbReference type="GO" id="GO:0001514">
    <property type="term" value="P:selenocysteine incorporation"/>
    <property type="evidence" value="ECO:0007669"/>
    <property type="project" value="TreeGrafter"/>
</dbReference>
<dbReference type="AlphaFoldDB" id="A0AAD2CA70"/>
<keyword evidence="10 17" id="KW-0663">Pyridoxal phosphate</keyword>
<comment type="pathway">
    <text evidence="3 17">Aminoacyl-tRNA biosynthesis; selenocysteinyl-tRNA(Sec) biosynthesis; selenocysteinyl-tRNA(Sec) from L-seryl-tRNA(Sec) (archaeal/eukaryal route): step 2/2.</text>
</comment>
<reference evidence="20" key="1">
    <citation type="submission" date="2023-08" db="EMBL/GenBank/DDBJ databases">
        <authorList>
            <person name="Audoor S."/>
            <person name="Bilcke G."/>
        </authorList>
    </citation>
    <scope>NUCLEOTIDE SEQUENCE</scope>
</reference>
<protein>
    <recommendedName>
        <fullName evidence="6 17">O-phosphoseryl-tRNA(Sec) selenium transferase</fullName>
        <ecNumber evidence="5 17">2.9.1.2</ecNumber>
    </recommendedName>
    <alternativeName>
        <fullName evidence="13 17">Selenocysteine synthase</fullName>
    </alternativeName>
    <alternativeName>
        <fullName evidence="14 17">Selenocysteinyl-tRNA(Sec) synthase</fullName>
    </alternativeName>
    <alternativeName>
        <fullName evidence="15 17">Sep-tRNA:Sec-tRNA synthase</fullName>
    </alternativeName>
</protein>
<keyword evidence="9 17" id="KW-0694">RNA-binding</keyword>
<dbReference type="Pfam" id="PF05889">
    <property type="entry name" value="SepSecS"/>
    <property type="match status" value="1"/>
</dbReference>
<dbReference type="Gene3D" id="3.40.640.10">
    <property type="entry name" value="Type I PLP-dependent aspartate aminotransferase-like (Major domain)"/>
    <property type="match status" value="1"/>
</dbReference>
<dbReference type="PIRSF" id="PIRSF017689">
    <property type="entry name" value="SepSecS"/>
    <property type="match status" value="1"/>
</dbReference>
<evidence type="ECO:0000313" key="21">
    <source>
        <dbReference type="Proteomes" id="UP001295423"/>
    </source>
</evidence>
<evidence type="ECO:0000256" key="18">
    <source>
        <dbReference type="PIRSR" id="PIRSR017689-1"/>
    </source>
</evidence>